<evidence type="ECO:0000259" key="7">
    <source>
        <dbReference type="PROSITE" id="PS50122"/>
    </source>
</evidence>
<feature type="domain" description="Response regulatory" evidence="6">
    <location>
        <begin position="7"/>
        <end position="125"/>
    </location>
</feature>
<keyword evidence="3 4" id="KW-0145">Chemotaxis</keyword>
<feature type="modified residue" description="4-aspartylphosphate" evidence="3 5">
    <location>
        <position position="58"/>
    </location>
</feature>
<dbReference type="GO" id="GO:0005737">
    <property type="term" value="C:cytoplasm"/>
    <property type="evidence" value="ECO:0007669"/>
    <property type="project" value="UniProtKB-SubCell"/>
</dbReference>
<dbReference type="KEGG" id="gms:SOIL9_19460"/>
<evidence type="ECO:0000313" key="9">
    <source>
        <dbReference type="Proteomes" id="UP000464178"/>
    </source>
</evidence>
<comment type="subcellular location">
    <subcellularLocation>
        <location evidence="3">Cytoplasm</location>
    </subcellularLocation>
</comment>
<keyword evidence="3" id="KW-0963">Cytoplasm</keyword>
<accession>A0A6P2D383</accession>
<dbReference type="CDD" id="cd16432">
    <property type="entry name" value="CheB_Rec"/>
    <property type="match status" value="1"/>
</dbReference>
<dbReference type="InterPro" id="IPR035909">
    <property type="entry name" value="CheB_C"/>
</dbReference>
<dbReference type="EC" id="3.1.1.61" evidence="3"/>
<evidence type="ECO:0000256" key="3">
    <source>
        <dbReference type="HAMAP-Rule" id="MF_00099"/>
    </source>
</evidence>
<feature type="active site" evidence="3 4">
    <location>
        <position position="211"/>
    </location>
</feature>
<evidence type="ECO:0000256" key="1">
    <source>
        <dbReference type="ARBA" id="ARBA00022801"/>
    </source>
</evidence>
<comment type="catalytic activity">
    <reaction evidence="3">
        <text>L-glutaminyl-[protein] + H2O = L-glutamyl-[protein] + NH4(+)</text>
        <dbReference type="Rhea" id="RHEA:16441"/>
        <dbReference type="Rhea" id="RHEA-COMP:10207"/>
        <dbReference type="Rhea" id="RHEA-COMP:10208"/>
        <dbReference type="ChEBI" id="CHEBI:15377"/>
        <dbReference type="ChEBI" id="CHEBI:28938"/>
        <dbReference type="ChEBI" id="CHEBI:29973"/>
        <dbReference type="ChEBI" id="CHEBI:30011"/>
        <dbReference type="EC" id="3.5.1.44"/>
    </reaction>
</comment>
<evidence type="ECO:0000259" key="6">
    <source>
        <dbReference type="PROSITE" id="PS50110"/>
    </source>
</evidence>
<evidence type="ECO:0000313" key="8">
    <source>
        <dbReference type="EMBL" id="VTR95768.1"/>
    </source>
</evidence>
<dbReference type="Gene3D" id="3.40.50.2300">
    <property type="match status" value="1"/>
</dbReference>
<dbReference type="PROSITE" id="PS50122">
    <property type="entry name" value="CHEB"/>
    <property type="match status" value="1"/>
</dbReference>
<dbReference type="GO" id="GO:0006935">
    <property type="term" value="P:chemotaxis"/>
    <property type="evidence" value="ECO:0007669"/>
    <property type="project" value="UniProtKB-UniRule"/>
</dbReference>
<reference evidence="8 9" key="1">
    <citation type="submission" date="2019-05" db="EMBL/GenBank/DDBJ databases">
        <authorList>
            <consortium name="Science for Life Laboratories"/>
        </authorList>
    </citation>
    <scope>NUCLEOTIDE SEQUENCE [LARGE SCALE GENOMIC DNA]</scope>
    <source>
        <strain evidence="8">Soil9</strain>
    </source>
</reference>
<feature type="active site" evidence="3 4">
    <location>
        <position position="307"/>
    </location>
</feature>
<protein>
    <recommendedName>
        <fullName evidence="3">Protein-glutamate methylesterase/protein-glutamine glutaminase</fullName>
        <ecNumber evidence="3">3.1.1.61</ecNumber>
        <ecNumber evidence="3">3.5.1.44</ecNumber>
    </recommendedName>
</protein>
<organism evidence="8 9">
    <name type="scientific">Gemmata massiliana</name>
    <dbReference type="NCBI Taxonomy" id="1210884"/>
    <lineage>
        <taxon>Bacteria</taxon>
        <taxon>Pseudomonadati</taxon>
        <taxon>Planctomycetota</taxon>
        <taxon>Planctomycetia</taxon>
        <taxon>Gemmatales</taxon>
        <taxon>Gemmataceae</taxon>
        <taxon>Gemmata</taxon>
    </lineage>
</organism>
<dbReference type="Proteomes" id="UP000464178">
    <property type="component" value="Chromosome"/>
</dbReference>
<dbReference type="Pfam" id="PF00072">
    <property type="entry name" value="Response_reg"/>
    <property type="match status" value="1"/>
</dbReference>
<proteinExistence type="inferred from homology"/>
<feature type="domain" description="CheB-type methylesterase" evidence="7">
    <location>
        <begin position="173"/>
        <end position="365"/>
    </location>
</feature>
<feature type="active site" evidence="3 4">
    <location>
        <position position="184"/>
    </location>
</feature>
<name>A0A6P2D383_9BACT</name>
<dbReference type="EC" id="3.5.1.44" evidence="3"/>
<comment type="catalytic activity">
    <reaction evidence="2 3">
        <text>[protein]-L-glutamate 5-O-methyl ester + H2O = L-glutamyl-[protein] + methanol + H(+)</text>
        <dbReference type="Rhea" id="RHEA:23236"/>
        <dbReference type="Rhea" id="RHEA-COMP:10208"/>
        <dbReference type="Rhea" id="RHEA-COMP:10311"/>
        <dbReference type="ChEBI" id="CHEBI:15377"/>
        <dbReference type="ChEBI" id="CHEBI:15378"/>
        <dbReference type="ChEBI" id="CHEBI:17790"/>
        <dbReference type="ChEBI" id="CHEBI:29973"/>
        <dbReference type="ChEBI" id="CHEBI:82795"/>
        <dbReference type="EC" id="3.1.1.61"/>
    </reaction>
</comment>
<dbReference type="InterPro" id="IPR001789">
    <property type="entry name" value="Sig_transdc_resp-reg_receiver"/>
</dbReference>
<keyword evidence="9" id="KW-1185">Reference proteome</keyword>
<keyword evidence="1 3" id="KW-0378">Hydrolase</keyword>
<dbReference type="InterPro" id="IPR000673">
    <property type="entry name" value="Sig_transdc_resp-reg_Me-estase"/>
</dbReference>
<dbReference type="SUPFAM" id="SSF52738">
    <property type="entry name" value="Methylesterase CheB, C-terminal domain"/>
    <property type="match status" value="1"/>
</dbReference>
<dbReference type="HAMAP" id="MF_00099">
    <property type="entry name" value="CheB_chemtxs"/>
    <property type="match status" value="1"/>
</dbReference>
<dbReference type="NCBIfam" id="NF001965">
    <property type="entry name" value="PRK00742.1"/>
    <property type="match status" value="1"/>
</dbReference>
<dbReference type="Gene3D" id="3.40.50.180">
    <property type="entry name" value="Methylesterase CheB, C-terminal domain"/>
    <property type="match status" value="1"/>
</dbReference>
<dbReference type="SMART" id="SM00448">
    <property type="entry name" value="REC"/>
    <property type="match status" value="1"/>
</dbReference>
<evidence type="ECO:0000256" key="4">
    <source>
        <dbReference type="PROSITE-ProRule" id="PRU00050"/>
    </source>
</evidence>
<dbReference type="Pfam" id="PF01339">
    <property type="entry name" value="CheB_methylest"/>
    <property type="match status" value="1"/>
</dbReference>
<dbReference type="InterPro" id="IPR008248">
    <property type="entry name" value="CheB-like"/>
</dbReference>
<dbReference type="EMBL" id="LR593886">
    <property type="protein sequence ID" value="VTR95768.1"/>
    <property type="molecule type" value="Genomic_DNA"/>
</dbReference>
<dbReference type="GO" id="GO:0008984">
    <property type="term" value="F:protein-glutamate methylesterase activity"/>
    <property type="evidence" value="ECO:0007669"/>
    <property type="project" value="UniProtKB-UniRule"/>
</dbReference>
<dbReference type="PANTHER" id="PTHR42872">
    <property type="entry name" value="PROTEIN-GLUTAMATE METHYLESTERASE/PROTEIN-GLUTAMINE GLUTAMINASE"/>
    <property type="match status" value="1"/>
</dbReference>
<comment type="function">
    <text evidence="3">Involved in chemotaxis. Part of a chemotaxis signal transduction system that modulates chemotaxis in response to various stimuli. Catalyzes the demethylation of specific methylglutamate residues introduced into the chemoreceptors (methyl-accepting chemotaxis proteins or MCP) by CheR. Also mediates the irreversible deamidation of specific glutamine residues to glutamic acid.</text>
</comment>
<dbReference type="CDD" id="cd17541">
    <property type="entry name" value="REC_CheB-like"/>
    <property type="match status" value="1"/>
</dbReference>
<evidence type="ECO:0000256" key="2">
    <source>
        <dbReference type="ARBA" id="ARBA00048267"/>
    </source>
</evidence>
<dbReference type="PANTHER" id="PTHR42872:SF3">
    <property type="entry name" value="PROTEIN-GLUTAMATE METHYLESTERASE_PROTEIN-GLUTAMINE GLUTAMINASE 1"/>
    <property type="match status" value="1"/>
</dbReference>
<dbReference type="GO" id="GO:0000156">
    <property type="term" value="F:phosphorelay response regulator activity"/>
    <property type="evidence" value="ECO:0007669"/>
    <property type="project" value="InterPro"/>
</dbReference>
<dbReference type="RefSeq" id="WP_390697898.1">
    <property type="nucleotide sequence ID" value="NZ_LR593886.1"/>
</dbReference>
<comment type="similarity">
    <text evidence="3">Belongs to the CheB family.</text>
</comment>
<dbReference type="PROSITE" id="PS50110">
    <property type="entry name" value="RESPONSE_REGULATORY"/>
    <property type="match status" value="1"/>
</dbReference>
<dbReference type="AlphaFoldDB" id="A0A6P2D383"/>
<dbReference type="PIRSF" id="PIRSF000876">
    <property type="entry name" value="RR_chemtxs_CheB"/>
    <property type="match status" value="1"/>
</dbReference>
<sequence length="369" mass="39014">MSVPKIRVFVVDDSALFRRMVTDELSADPALEIAGTAANGKIALTKLAQVKPDVVLLDVEMPELDGLAALREIRKKAPQLPVIMFSALTERGATETLEALSLGATEYFTKPASAGGLEDSLRIIRNELIPEIKAICGTRVQSPPSGVYRSLCQPPPSTKRPLVSPSGTFPALPARVDVVAIAASTGGPNALTALFADLPADLGVPVLIVQHMPPVFTGLLAQRLTAQNPLPIEEGRADEILAPGRAWLAPGDYHMGVERNATGTRLVIDRSAPENSCRPAADVLFRSVARAYGPNVLAVVLTGMGQDGLRGCEAVKTAGGQVVVQDEATSVVWGMPGFVSRAGLADKVVPLPLIAPEIVRRLRVGREAR</sequence>
<evidence type="ECO:0000256" key="5">
    <source>
        <dbReference type="PROSITE-ProRule" id="PRU00169"/>
    </source>
</evidence>
<dbReference type="GO" id="GO:0050568">
    <property type="term" value="F:protein-glutamine glutaminase activity"/>
    <property type="evidence" value="ECO:0007669"/>
    <property type="project" value="UniProtKB-UniRule"/>
</dbReference>
<comment type="domain">
    <text evidence="3">Contains a C-terminal catalytic domain, and an N-terminal region which modulates catalytic activity.</text>
</comment>
<comment type="PTM">
    <text evidence="3">Phosphorylated by CheA. Phosphorylation of the N-terminal regulatory domain activates the methylesterase activity.</text>
</comment>
<keyword evidence="3 5" id="KW-0597">Phosphoprotein</keyword>
<gene>
    <name evidence="3" type="primary">cheB</name>
    <name evidence="8" type="ORF">SOIL9_19460</name>
</gene>
<dbReference type="SUPFAM" id="SSF52172">
    <property type="entry name" value="CheY-like"/>
    <property type="match status" value="1"/>
</dbReference>
<dbReference type="InterPro" id="IPR011006">
    <property type="entry name" value="CheY-like_superfamily"/>
</dbReference>